<gene>
    <name evidence="1" type="ORF">Vspart_00840</name>
</gene>
<dbReference type="PROSITE" id="PS51257">
    <property type="entry name" value="PROKAR_LIPOPROTEIN"/>
    <property type="match status" value="1"/>
</dbReference>
<proteinExistence type="predicted"/>
<name>A0ABX6QX57_9VIBR</name>
<evidence type="ECO:0000313" key="1">
    <source>
        <dbReference type="EMBL" id="QMV13602.1"/>
    </source>
</evidence>
<dbReference type="Proteomes" id="UP000515264">
    <property type="component" value="Chromosome 1"/>
</dbReference>
<sequence>MDDTREINVKRLIGVIAGIYLLAGCTTTKPSSTWMYQGQPATAEQIAQSKQDCHWKTDILTHTPGENKKSGVEIKHQMRLLKQCMNNKGFYIKTISGSSNDVNAHIARFVAREKIYLPLSLSNFIRIDELESGDKKILATYTILDQQVIRLSLSPKTFIIRLRPIVQQMFCPFLIKQQTLSNQVTSVNVFRDLQGKEVVSITFSAEDCPIHK</sequence>
<organism evidence="1 2">
    <name type="scientific">Vibrio spartinae</name>
    <dbReference type="NCBI Taxonomy" id="1918945"/>
    <lineage>
        <taxon>Bacteria</taxon>
        <taxon>Pseudomonadati</taxon>
        <taxon>Pseudomonadota</taxon>
        <taxon>Gammaproteobacteria</taxon>
        <taxon>Vibrionales</taxon>
        <taxon>Vibrionaceae</taxon>
        <taxon>Vibrio</taxon>
    </lineage>
</organism>
<protein>
    <submittedName>
        <fullName evidence="1">Uncharacterized protein</fullName>
    </submittedName>
</protein>
<keyword evidence="2" id="KW-1185">Reference proteome</keyword>
<reference evidence="1 2" key="1">
    <citation type="journal article" date="2020" name="J. Nat. Prod.">
        <title>Genomics-Metabolomics Profiling Disclosed Marine Vibrio spartinae 3.6 as a Producer of a New Branched Side Chain Prodigiosin.</title>
        <authorList>
            <person name="Vitale G.A."/>
            <person name="Sciarretta M."/>
            <person name="Palma Esposito F."/>
            <person name="January G.G."/>
            <person name="Giaccio M."/>
            <person name="Bunk B."/>
            <person name="Sproer C."/>
            <person name="Bajerski F."/>
            <person name="Power D."/>
            <person name="Festa C."/>
            <person name="Monti M.C."/>
            <person name="D'Auria M.V."/>
            <person name="de Pascale D."/>
        </authorList>
    </citation>
    <scope>NUCLEOTIDE SEQUENCE [LARGE SCALE GENOMIC DNA]</scope>
    <source>
        <strain evidence="1 2">3.6</strain>
    </source>
</reference>
<accession>A0ABX6QX57</accession>
<dbReference type="EMBL" id="CP046268">
    <property type="protein sequence ID" value="QMV13602.1"/>
    <property type="molecule type" value="Genomic_DNA"/>
</dbReference>
<evidence type="ECO:0000313" key="2">
    <source>
        <dbReference type="Proteomes" id="UP000515264"/>
    </source>
</evidence>